<protein>
    <recommendedName>
        <fullName evidence="2">U2A'/phosphoprotein 32 family A C-terminal domain-containing protein</fullName>
    </recommendedName>
</protein>
<dbReference type="AlphaFoldDB" id="A0A382NIY8"/>
<evidence type="ECO:0008006" key="2">
    <source>
        <dbReference type="Google" id="ProtNLM"/>
    </source>
</evidence>
<evidence type="ECO:0000313" key="1">
    <source>
        <dbReference type="EMBL" id="SVC61066.1"/>
    </source>
</evidence>
<feature type="non-terminal residue" evidence="1">
    <location>
        <position position="103"/>
    </location>
</feature>
<dbReference type="InterPro" id="IPR032675">
    <property type="entry name" value="LRR_dom_sf"/>
</dbReference>
<sequence length="103" mass="11539">MRDNSIYVKMEFCYCRALSLEIIEPVIRRNAKKPKGKLTKTDYAQLSEISFVGKSVADIKLLSGLTSATNISLIDNEVVNLKPLESLKKLEGLQLQGNRIVNL</sequence>
<proteinExistence type="predicted"/>
<accession>A0A382NIY8</accession>
<gene>
    <name evidence="1" type="ORF">METZ01_LOCUS313920</name>
</gene>
<organism evidence="1">
    <name type="scientific">marine metagenome</name>
    <dbReference type="NCBI Taxonomy" id="408172"/>
    <lineage>
        <taxon>unclassified sequences</taxon>
        <taxon>metagenomes</taxon>
        <taxon>ecological metagenomes</taxon>
    </lineage>
</organism>
<dbReference type="Gene3D" id="3.80.10.10">
    <property type="entry name" value="Ribonuclease Inhibitor"/>
    <property type="match status" value="1"/>
</dbReference>
<reference evidence="1" key="1">
    <citation type="submission" date="2018-05" db="EMBL/GenBank/DDBJ databases">
        <authorList>
            <person name="Lanie J.A."/>
            <person name="Ng W.-L."/>
            <person name="Kazmierczak K.M."/>
            <person name="Andrzejewski T.M."/>
            <person name="Davidsen T.M."/>
            <person name="Wayne K.J."/>
            <person name="Tettelin H."/>
            <person name="Glass J.I."/>
            <person name="Rusch D."/>
            <person name="Podicherti R."/>
            <person name="Tsui H.-C.T."/>
            <person name="Winkler M.E."/>
        </authorList>
    </citation>
    <scope>NUCLEOTIDE SEQUENCE</scope>
</reference>
<dbReference type="EMBL" id="UINC01100761">
    <property type="protein sequence ID" value="SVC61066.1"/>
    <property type="molecule type" value="Genomic_DNA"/>
</dbReference>
<name>A0A382NIY8_9ZZZZ</name>